<proteinExistence type="predicted"/>
<reference evidence="1" key="1">
    <citation type="submission" date="2022-03" db="EMBL/GenBank/DDBJ databases">
        <authorList>
            <person name="Sayadi A."/>
        </authorList>
    </citation>
    <scope>NUCLEOTIDE SEQUENCE</scope>
</reference>
<organism evidence="1 2">
    <name type="scientific">Acanthoscelides obtectus</name>
    <name type="common">Bean weevil</name>
    <name type="synonym">Bruchus obtectus</name>
    <dbReference type="NCBI Taxonomy" id="200917"/>
    <lineage>
        <taxon>Eukaryota</taxon>
        <taxon>Metazoa</taxon>
        <taxon>Ecdysozoa</taxon>
        <taxon>Arthropoda</taxon>
        <taxon>Hexapoda</taxon>
        <taxon>Insecta</taxon>
        <taxon>Pterygota</taxon>
        <taxon>Neoptera</taxon>
        <taxon>Endopterygota</taxon>
        <taxon>Coleoptera</taxon>
        <taxon>Polyphaga</taxon>
        <taxon>Cucujiformia</taxon>
        <taxon>Chrysomeloidea</taxon>
        <taxon>Chrysomelidae</taxon>
        <taxon>Bruchinae</taxon>
        <taxon>Bruchini</taxon>
        <taxon>Acanthoscelides</taxon>
    </lineage>
</organism>
<evidence type="ECO:0000313" key="2">
    <source>
        <dbReference type="Proteomes" id="UP001152888"/>
    </source>
</evidence>
<evidence type="ECO:0000313" key="1">
    <source>
        <dbReference type="EMBL" id="CAH2019822.1"/>
    </source>
</evidence>
<dbReference type="AlphaFoldDB" id="A0A9P0QG20"/>
<dbReference type="EMBL" id="CAKOFQ010010561">
    <property type="protein sequence ID" value="CAH2019822.1"/>
    <property type="molecule type" value="Genomic_DNA"/>
</dbReference>
<dbReference type="Proteomes" id="UP001152888">
    <property type="component" value="Unassembled WGS sequence"/>
</dbReference>
<comment type="caution">
    <text evidence="1">The sequence shown here is derived from an EMBL/GenBank/DDBJ whole genome shotgun (WGS) entry which is preliminary data.</text>
</comment>
<accession>A0A9P0QG20</accession>
<gene>
    <name evidence="1" type="ORF">ACAOBT_LOCUS37429</name>
</gene>
<protein>
    <submittedName>
        <fullName evidence="1">Uncharacterized protein</fullName>
    </submittedName>
</protein>
<name>A0A9P0QG20_ACAOB</name>
<sequence length="134" mass="14823">MFLSKLQGQLAAAISALAVPLNTIYEELKKSDMPPSTHEKWPRLPLRLVSLHHPNRLPDLQDEVHSFSLSPRFVETSIQKGGGGETQATETAIPTLEEDHKAVAEPSVSQVTAGRICHYIDQWSLLTCDKAILQ</sequence>
<keyword evidence="2" id="KW-1185">Reference proteome</keyword>